<reference evidence="1 2" key="1">
    <citation type="submission" date="2015-01" db="EMBL/GenBank/DDBJ databases">
        <title>Evolution of Trichinella species and genotypes.</title>
        <authorList>
            <person name="Korhonen P.K."/>
            <person name="Edoardo P."/>
            <person name="Giuseppe L.R."/>
            <person name="Gasser R.B."/>
        </authorList>
    </citation>
    <scope>NUCLEOTIDE SEQUENCE [LARGE SCALE GENOMIC DNA]</scope>
    <source>
        <strain evidence="1">ISS1980</strain>
    </source>
</reference>
<protein>
    <submittedName>
        <fullName evidence="1">Uncharacterized protein</fullName>
    </submittedName>
</protein>
<organism evidence="1 2">
    <name type="scientific">Trichinella papuae</name>
    <dbReference type="NCBI Taxonomy" id="268474"/>
    <lineage>
        <taxon>Eukaryota</taxon>
        <taxon>Metazoa</taxon>
        <taxon>Ecdysozoa</taxon>
        <taxon>Nematoda</taxon>
        <taxon>Enoplea</taxon>
        <taxon>Dorylaimia</taxon>
        <taxon>Trichinellida</taxon>
        <taxon>Trichinellidae</taxon>
        <taxon>Trichinella</taxon>
    </lineage>
</organism>
<name>A0A0V1MGH5_9BILA</name>
<dbReference type="EMBL" id="JYDO01000112">
    <property type="protein sequence ID" value="KRZ70560.1"/>
    <property type="molecule type" value="Genomic_DNA"/>
</dbReference>
<dbReference type="AlphaFoldDB" id="A0A0V1MGH5"/>
<evidence type="ECO:0000313" key="2">
    <source>
        <dbReference type="Proteomes" id="UP000054843"/>
    </source>
</evidence>
<evidence type="ECO:0000313" key="1">
    <source>
        <dbReference type="EMBL" id="KRZ70560.1"/>
    </source>
</evidence>
<proteinExistence type="predicted"/>
<keyword evidence="2" id="KW-1185">Reference proteome</keyword>
<dbReference type="OrthoDB" id="5931923at2759"/>
<dbReference type="Proteomes" id="UP000054843">
    <property type="component" value="Unassembled WGS sequence"/>
</dbReference>
<gene>
    <name evidence="1" type="ORF">T10_347</name>
</gene>
<sequence>MNGADMFIVVRSYFLIDIKQFQLITDKFRLKLPVSCGITGLESSALPMIIHWKLPCFLKVSPELHNEERCGYVHCTCQMVSDRLMPVLPIFGSQKFHRKQCSSCGINGF</sequence>
<accession>A0A0V1MGH5</accession>
<comment type="caution">
    <text evidence="1">The sequence shown here is derived from an EMBL/GenBank/DDBJ whole genome shotgun (WGS) entry which is preliminary data.</text>
</comment>